<feature type="compositionally biased region" description="Polar residues" evidence="1">
    <location>
        <begin position="9"/>
        <end position="21"/>
    </location>
</feature>
<feature type="compositionally biased region" description="Basic and acidic residues" evidence="1">
    <location>
        <begin position="149"/>
        <end position="197"/>
    </location>
</feature>
<dbReference type="EMBL" id="JAATWM020000007">
    <property type="protein sequence ID" value="KAF9879460.1"/>
    <property type="molecule type" value="Genomic_DNA"/>
</dbReference>
<protein>
    <submittedName>
        <fullName evidence="2">Uncharacterized protein</fullName>
    </submittedName>
</protein>
<evidence type="ECO:0000313" key="3">
    <source>
        <dbReference type="Proteomes" id="UP000781932"/>
    </source>
</evidence>
<feature type="compositionally biased region" description="Basic residues" evidence="1">
    <location>
        <begin position="99"/>
        <end position="137"/>
    </location>
</feature>
<evidence type="ECO:0000313" key="2">
    <source>
        <dbReference type="EMBL" id="KAF9879460.1"/>
    </source>
</evidence>
<evidence type="ECO:0000256" key="1">
    <source>
        <dbReference type="SAM" id="MobiDB-lite"/>
    </source>
</evidence>
<feature type="region of interest" description="Disordered" evidence="1">
    <location>
        <begin position="84"/>
        <end position="209"/>
    </location>
</feature>
<name>A0A9P6IHY0_9PEZI</name>
<gene>
    <name evidence="2" type="ORF">CkaCkLH20_03003</name>
</gene>
<feature type="region of interest" description="Disordered" evidence="1">
    <location>
        <begin position="1"/>
        <end position="63"/>
    </location>
</feature>
<dbReference type="Proteomes" id="UP000781932">
    <property type="component" value="Unassembled WGS sequence"/>
</dbReference>
<proteinExistence type="predicted"/>
<dbReference type="RefSeq" id="XP_038748921.1">
    <property type="nucleotide sequence ID" value="XM_038885722.1"/>
</dbReference>
<accession>A0A9P6IHY0</accession>
<feature type="compositionally biased region" description="Basic and acidic residues" evidence="1">
    <location>
        <begin position="22"/>
        <end position="36"/>
    </location>
</feature>
<reference evidence="2" key="2">
    <citation type="submission" date="2020-11" db="EMBL/GenBank/DDBJ databases">
        <title>Whole genome sequencing of Colletotrichum sp.</title>
        <authorList>
            <person name="Li H."/>
        </authorList>
    </citation>
    <scope>NUCLEOTIDE SEQUENCE</scope>
    <source>
        <strain evidence="2">CkLH20</strain>
    </source>
</reference>
<comment type="caution">
    <text evidence="2">The sequence shown here is derived from an EMBL/GenBank/DDBJ whole genome shotgun (WGS) entry which is preliminary data.</text>
</comment>
<dbReference type="GeneID" id="62158796"/>
<organism evidence="2 3">
    <name type="scientific">Colletotrichum karsti</name>
    <dbReference type="NCBI Taxonomy" id="1095194"/>
    <lineage>
        <taxon>Eukaryota</taxon>
        <taxon>Fungi</taxon>
        <taxon>Dikarya</taxon>
        <taxon>Ascomycota</taxon>
        <taxon>Pezizomycotina</taxon>
        <taxon>Sordariomycetes</taxon>
        <taxon>Hypocreomycetidae</taxon>
        <taxon>Glomerellales</taxon>
        <taxon>Glomerellaceae</taxon>
        <taxon>Colletotrichum</taxon>
        <taxon>Colletotrichum boninense species complex</taxon>
    </lineage>
</organism>
<sequence length="209" mass="24533">MVHTRDSSMGHTRASSLGNNSIRHERFTPHDGRREFSGGTFFPGEYTTVANDETEMSLEDVRKSTMDAAESRYKMYGDLYKQHLDKKEAETSSELPPKKMPRRRRKEPKPKRKKREHKPRRPKRKERTSKGRFRRFIAKVLGGNTENMDTPKKETKEKKVSKVKKIPDEENEDKNMDGKRRRTEEWVQSVDMEHGTDSDLAPWQGPEDQ</sequence>
<reference evidence="2" key="1">
    <citation type="submission" date="2020-03" db="EMBL/GenBank/DDBJ databases">
        <authorList>
            <person name="He L."/>
        </authorList>
    </citation>
    <scope>NUCLEOTIDE SEQUENCE</scope>
    <source>
        <strain evidence="2">CkLH20</strain>
    </source>
</reference>
<dbReference type="AlphaFoldDB" id="A0A9P6IHY0"/>
<keyword evidence="3" id="KW-1185">Reference proteome</keyword>